<dbReference type="EnsemblMetazoa" id="Aqu2.1.31901_001">
    <property type="protein sequence ID" value="Aqu2.1.31901_001"/>
    <property type="gene ID" value="Aqu2.1.31901"/>
</dbReference>
<dbReference type="Proteomes" id="UP000007879">
    <property type="component" value="Unassembled WGS sequence"/>
</dbReference>
<sequence>MEKTREDLSNLLSLEKELRFAAEAEAEAQKQALLQLLVCLKDKLEPEPPGEEQQDYTRSASSSSSVSNFPPALPRAFSREFYDAVLQEMPDEVQETLAPLQQKDTSTSDSSSFDKACAAIKLGNYKQLVAILQDNTDSRSASDSEREALLQYGTQLLHLAVEERSINCVQVLLKGGVSPNESGLSSLPPLHTAANNGFKSCIKVLLQYGAEVDLQDSKGQTPLYIALVAGQTDCVQLLLKSHSPGLSLLTTGGRSLFHAAVSSCLDNELRLLLVSIRASLPPQSVSSLLNGQEFSTGYTPLHIAAEKKHMKCLMVLLSCPEVNPNLMSFDGRTALDLVTGSPDCTVLLSTRNHKEALVLVHEGHSFSSSSSSSSSSSGDYRIGRIKLLTHHNWDDLKWLVSSCFKEFEYSQKYNERFENKFTESDTYLNQKRLIGTIDEDLNQLCQTDSVTLLQEMKDVLSKRCSSFKPLNDLSSAMKDIKIGQYTWSTGGWGSERRGCEGRSPYEALVELEEAGELLEIEVHLDNGYQRISYTSMIPQDVLEKYTNQLLKSKCVIIHGPLEIDLNQISGHIAASLKSVTSAKIDKIHIPLRPSYTRAHLVSLLYDNGILIPCSESAETTSDSPHSSLLVMEGVDKIQYRDVLYTLSSLLEHYSTGESIYLDLNDNNEESFIPTGNYKLSEQCYVIATRTLFTKSGSGLPREVMESYAHIWLCDSEEPILGQLYRTYFKELVHINKGTLPLKSDYVYQAVVWVWQFWLIYNYYIQQLGLHELTLGVKLFLNCPVLSNNADSIYNWFAELWSFHVIPKLKEHLLTTNQQKKQEATFKSLVFFIIHRLISSTCPLPPQALKDFLSALYSFSDNDLLFVPPGQSTAVDKSARDTKSPKIKRTYSKKSISSIDLAKTNQWVSVAAAVKSIEDLSASTGDLNKPQRPRSGSFFSKNSTLRRSLFKGSRASLYALEEEDGKGSGKSSSGKLKRKKKKELDQEKKESMDELFDVMMSSDERMDDQRVTKAQAPHHVISVQSSTTSTPPANHSPSHSLSDKLESIRPLSAEGNTSPVAKLSSDQSLNKIRQTRHPRISNLLEAHSLPQVLSRSDENVYHTVSMVSPSSDSPRPFSASTAPYHPRQISTASSGYSDSRRSSTDSLSNSFNSDLMRNTSYNSTSEFKRTSSLDGIIDDTSSYVSGQTNGKTTSVVNENGLSSQPISGSNDAESCSVDVTNKETSNGLPVVVSPRTRRFSRSYQALYSASLGACASDALQKSRKLSLPTKVGSDTYQSPKKPHNQRMSTSLLSWRLEESVVEM</sequence>
<dbReference type="Pfam" id="PF25408">
    <property type="entry name" value="AAA_lid_NAV1"/>
    <property type="match status" value="1"/>
</dbReference>
<dbReference type="PROSITE" id="PS50297">
    <property type="entry name" value="ANK_REP_REGION"/>
    <property type="match status" value="3"/>
</dbReference>
<dbReference type="PROSITE" id="PS50088">
    <property type="entry name" value="ANK_REPEAT"/>
    <property type="match status" value="3"/>
</dbReference>
<dbReference type="InterPro" id="IPR036770">
    <property type="entry name" value="Ankyrin_rpt-contain_sf"/>
</dbReference>
<evidence type="ECO:0000313" key="8">
    <source>
        <dbReference type="EnsemblMetazoa" id="Aqu2.1.31901_001"/>
    </source>
</evidence>
<organism evidence="8">
    <name type="scientific">Amphimedon queenslandica</name>
    <name type="common">Sponge</name>
    <dbReference type="NCBI Taxonomy" id="400682"/>
    <lineage>
        <taxon>Eukaryota</taxon>
        <taxon>Metazoa</taxon>
        <taxon>Porifera</taxon>
        <taxon>Demospongiae</taxon>
        <taxon>Heteroscleromorpha</taxon>
        <taxon>Haplosclerida</taxon>
        <taxon>Niphatidae</taxon>
        <taxon>Amphimedon</taxon>
    </lineage>
</organism>
<evidence type="ECO:0000256" key="6">
    <source>
        <dbReference type="SAM" id="MobiDB-lite"/>
    </source>
</evidence>
<dbReference type="InParanoid" id="A0A1X7UW53"/>
<dbReference type="KEGG" id="aqu:100639027"/>
<feature type="region of interest" description="Disordered" evidence="6">
    <location>
        <begin position="1263"/>
        <end position="1287"/>
    </location>
</feature>
<feature type="region of interest" description="Disordered" evidence="6">
    <location>
        <begin position="1179"/>
        <end position="1215"/>
    </location>
</feature>
<gene>
    <name evidence="8" type="primary">100639027</name>
</gene>
<dbReference type="Gene3D" id="1.25.40.20">
    <property type="entry name" value="Ankyrin repeat-containing domain"/>
    <property type="match status" value="1"/>
</dbReference>
<dbReference type="OrthoDB" id="6021133at2759"/>
<dbReference type="EnsemblMetazoa" id="XM_019996387.1">
    <property type="protein sequence ID" value="XP_019851946.1"/>
    <property type="gene ID" value="LOC100639027"/>
</dbReference>
<evidence type="ECO:0000256" key="1">
    <source>
        <dbReference type="ARBA" id="ARBA00022737"/>
    </source>
</evidence>
<dbReference type="eggNOG" id="ENOG502QWG2">
    <property type="taxonomic scope" value="Eukaryota"/>
</dbReference>
<feature type="compositionally biased region" description="Basic and acidic residues" evidence="6">
    <location>
        <begin position="981"/>
        <end position="990"/>
    </location>
</feature>
<accession>A0A1X7UW53</accession>
<dbReference type="SMART" id="SM00248">
    <property type="entry name" value="ANK"/>
    <property type="match status" value="4"/>
</dbReference>
<feature type="compositionally biased region" description="Polar residues" evidence="6">
    <location>
        <begin position="1021"/>
        <end position="1039"/>
    </location>
</feature>
<reference evidence="9" key="1">
    <citation type="journal article" date="2010" name="Nature">
        <title>The Amphimedon queenslandica genome and the evolution of animal complexity.</title>
        <authorList>
            <person name="Srivastava M."/>
            <person name="Simakov O."/>
            <person name="Chapman J."/>
            <person name="Fahey B."/>
            <person name="Gauthier M.E."/>
            <person name="Mitros T."/>
            <person name="Richards G.S."/>
            <person name="Conaco C."/>
            <person name="Dacre M."/>
            <person name="Hellsten U."/>
            <person name="Larroux C."/>
            <person name="Putnam N.H."/>
            <person name="Stanke M."/>
            <person name="Adamska M."/>
            <person name="Darling A."/>
            <person name="Degnan S.M."/>
            <person name="Oakley T.H."/>
            <person name="Plachetzki D.C."/>
            <person name="Zhai Y."/>
            <person name="Adamski M."/>
            <person name="Calcino A."/>
            <person name="Cummins S.F."/>
            <person name="Goodstein D.M."/>
            <person name="Harris C."/>
            <person name="Jackson D.J."/>
            <person name="Leys S.P."/>
            <person name="Shu S."/>
            <person name="Woodcroft B.J."/>
            <person name="Vervoort M."/>
            <person name="Kosik K.S."/>
            <person name="Manning G."/>
            <person name="Degnan B.M."/>
            <person name="Rokhsar D.S."/>
        </authorList>
    </citation>
    <scope>NUCLEOTIDE SEQUENCE [LARGE SCALE GENOMIC DNA]</scope>
</reference>
<feature type="region of interest" description="Disordered" evidence="6">
    <location>
        <begin position="1104"/>
        <end position="1154"/>
    </location>
</feature>
<feature type="repeat" description="ANK" evidence="4">
    <location>
        <begin position="185"/>
        <end position="217"/>
    </location>
</feature>
<dbReference type="InterPro" id="IPR002110">
    <property type="entry name" value="Ankyrin_rpt"/>
</dbReference>
<protein>
    <recommendedName>
        <fullName evidence="7">CortBP2/NAV1-like AAA+ ATPase lid domain-containing protein</fullName>
    </recommendedName>
</protein>
<dbReference type="InterPro" id="IPR057568">
    <property type="entry name" value="CortBP2_NAV1-like_AAA_lid"/>
</dbReference>
<dbReference type="PANTHER" id="PTHR24198">
    <property type="entry name" value="ANKYRIN REPEAT AND PROTEIN KINASE DOMAIN-CONTAINING PROTEIN"/>
    <property type="match status" value="1"/>
</dbReference>
<evidence type="ECO:0000256" key="4">
    <source>
        <dbReference type="PROSITE-ProRule" id="PRU00023"/>
    </source>
</evidence>
<proteinExistence type="predicted"/>
<feature type="repeat" description="ANK" evidence="4">
    <location>
        <begin position="218"/>
        <end position="240"/>
    </location>
</feature>
<feature type="region of interest" description="Disordered" evidence="6">
    <location>
        <begin position="960"/>
        <end position="990"/>
    </location>
</feature>
<keyword evidence="3 5" id="KW-0175">Coiled coil</keyword>
<feature type="region of interest" description="Disordered" evidence="6">
    <location>
        <begin position="1021"/>
        <end position="1042"/>
    </location>
</feature>
<evidence type="ECO:0000313" key="9">
    <source>
        <dbReference type="Proteomes" id="UP000007879"/>
    </source>
</evidence>
<name>A0A1X7UW53_AMPQE</name>
<keyword evidence="1" id="KW-0677">Repeat</keyword>
<evidence type="ECO:0000256" key="3">
    <source>
        <dbReference type="ARBA" id="ARBA00023054"/>
    </source>
</evidence>
<feature type="domain" description="CortBP2/NAV1-like AAA+ ATPase lid" evidence="7">
    <location>
        <begin position="747"/>
        <end position="834"/>
    </location>
</feature>
<evidence type="ECO:0000256" key="5">
    <source>
        <dbReference type="SAM" id="Coils"/>
    </source>
</evidence>
<feature type="coiled-coil region" evidence="5">
    <location>
        <begin position="11"/>
        <end position="43"/>
    </location>
</feature>
<keyword evidence="2 4" id="KW-0040">ANK repeat</keyword>
<dbReference type="SUPFAM" id="SSF48403">
    <property type="entry name" value="Ankyrin repeat"/>
    <property type="match status" value="1"/>
</dbReference>
<feature type="compositionally biased region" description="Low complexity" evidence="6">
    <location>
        <begin position="1143"/>
        <end position="1152"/>
    </location>
</feature>
<feature type="compositionally biased region" description="Polar residues" evidence="6">
    <location>
        <begin position="1104"/>
        <end position="1120"/>
    </location>
</feature>
<dbReference type="Pfam" id="PF00023">
    <property type="entry name" value="Ank"/>
    <property type="match status" value="1"/>
</dbReference>
<reference evidence="8" key="2">
    <citation type="submission" date="2017-05" db="UniProtKB">
        <authorList>
            <consortium name="EnsemblMetazoa"/>
        </authorList>
    </citation>
    <scope>IDENTIFICATION</scope>
</reference>
<dbReference type="PANTHER" id="PTHR24198:SF165">
    <property type="entry name" value="ANKYRIN REPEAT-CONTAINING PROTEIN-RELATED"/>
    <property type="match status" value="1"/>
</dbReference>
<feature type="repeat" description="ANK" evidence="4">
    <location>
        <begin position="296"/>
        <end position="318"/>
    </location>
</feature>
<evidence type="ECO:0000259" key="7">
    <source>
        <dbReference type="Pfam" id="PF25408"/>
    </source>
</evidence>
<dbReference type="Pfam" id="PF12796">
    <property type="entry name" value="Ank_2"/>
    <property type="match status" value="1"/>
</dbReference>
<keyword evidence="9" id="KW-1185">Reference proteome</keyword>
<evidence type="ECO:0000256" key="2">
    <source>
        <dbReference type="ARBA" id="ARBA00023043"/>
    </source>
</evidence>
<feature type="region of interest" description="Disordered" evidence="6">
    <location>
        <begin position="45"/>
        <end position="69"/>
    </location>
</feature>